<comment type="caution">
    <text evidence="5">The sequence shown here is derived from an EMBL/GenBank/DDBJ whole genome shotgun (WGS) entry which is preliminary data.</text>
</comment>
<keyword evidence="5" id="KW-0436">Ligase</keyword>
<proteinExistence type="inferred from homology"/>
<feature type="non-terminal residue" evidence="5">
    <location>
        <position position="1"/>
    </location>
</feature>
<name>A0A7D9J8T5_PARCT</name>
<keyword evidence="2" id="KW-0597">Phosphoprotein</keyword>
<dbReference type="PANTHER" id="PTHR12098:SF2">
    <property type="entry name" value="PROTEIN PELLINO"/>
    <property type="match status" value="1"/>
</dbReference>
<evidence type="ECO:0000313" key="5">
    <source>
        <dbReference type="EMBL" id="CAB4024473.1"/>
    </source>
</evidence>
<dbReference type="Pfam" id="PF04710">
    <property type="entry name" value="Pellino_FHA"/>
    <property type="match status" value="1"/>
</dbReference>
<protein>
    <submittedName>
        <fullName evidence="5">E3 ubiquitin- ligase pellino homolog 1 isoform X2</fullName>
    </submittedName>
</protein>
<dbReference type="PANTHER" id="PTHR12098">
    <property type="entry name" value="E3 UBIQUITIN-PROTEIN LIGASE PELLINO-RELATED"/>
    <property type="match status" value="1"/>
</dbReference>
<evidence type="ECO:0000259" key="3">
    <source>
        <dbReference type="Pfam" id="PF04710"/>
    </source>
</evidence>
<accession>A0A7D9J8T5</accession>
<comment type="similarity">
    <text evidence="1">Belongs to the pellino family.</text>
</comment>
<evidence type="ECO:0000259" key="4">
    <source>
        <dbReference type="Pfam" id="PF20723"/>
    </source>
</evidence>
<feature type="domain" description="Pellino RING" evidence="4">
    <location>
        <begin position="253"/>
        <end position="393"/>
    </location>
</feature>
<evidence type="ECO:0000256" key="2">
    <source>
        <dbReference type="ARBA" id="ARBA00022553"/>
    </source>
</evidence>
<dbReference type="InterPro" id="IPR048335">
    <property type="entry name" value="Pellino_RING"/>
</dbReference>
<dbReference type="AlphaFoldDB" id="A0A7D9J8T5"/>
<dbReference type="Proteomes" id="UP001152795">
    <property type="component" value="Unassembled WGS sequence"/>
</dbReference>
<sequence length="393" mass="43777">FNGRIPFETGDARLASKFLLKQRDTGNAQKPCRQYCYESVRQSVDFVSSDVHSVCYAVSEKKNMVVTYETVPSVDMFQIGRSSDVNDCVVMDVVPNAEKATDCMLSKSTISRFACRIYVDRSPPYTARIYAAGFDKSKNICLGPKAIKWNQENGMMDGLTTNGVLILHPHSGQHGVMFNGPGVWREVSIAGDIYGLRKARSDRGAGKKIANESNVLVDGTLIDLCGAILLWRSREGIAKMPSVRDIEEIRQKLNAAKPQCPVGLMTLEFPSNPTRPTNRTRSKTPHVYLKCGHVHGYHTWNSTMYEGVERTCPLCRQIGPYTKLQLGVEAALWVDCKPEYYAFVPCAHMCSEATVRFWSQVPLPHGCHAFRAACPFCGTPLQDVEGFVKLIFS</sequence>
<dbReference type="GO" id="GO:0000209">
    <property type="term" value="P:protein polyubiquitination"/>
    <property type="evidence" value="ECO:0007669"/>
    <property type="project" value="InterPro"/>
</dbReference>
<dbReference type="GO" id="GO:0008592">
    <property type="term" value="P:regulation of Toll signaling pathway"/>
    <property type="evidence" value="ECO:0007669"/>
    <property type="project" value="InterPro"/>
</dbReference>
<dbReference type="EMBL" id="CACRXK020013055">
    <property type="protein sequence ID" value="CAB4024473.1"/>
    <property type="molecule type" value="Genomic_DNA"/>
</dbReference>
<organism evidence="5 6">
    <name type="scientific">Paramuricea clavata</name>
    <name type="common">Red gorgonian</name>
    <name type="synonym">Violescent sea-whip</name>
    <dbReference type="NCBI Taxonomy" id="317549"/>
    <lineage>
        <taxon>Eukaryota</taxon>
        <taxon>Metazoa</taxon>
        <taxon>Cnidaria</taxon>
        <taxon>Anthozoa</taxon>
        <taxon>Octocorallia</taxon>
        <taxon>Malacalcyonacea</taxon>
        <taxon>Plexauridae</taxon>
        <taxon>Paramuricea</taxon>
    </lineage>
</organism>
<keyword evidence="6" id="KW-1185">Reference proteome</keyword>
<evidence type="ECO:0000313" key="6">
    <source>
        <dbReference type="Proteomes" id="UP001152795"/>
    </source>
</evidence>
<dbReference type="InterPro" id="IPR048334">
    <property type="entry name" value="Pellino_FHA"/>
</dbReference>
<gene>
    <name evidence="5" type="ORF">PACLA_8A078143</name>
</gene>
<feature type="domain" description="Pellino FHA" evidence="3">
    <location>
        <begin position="2"/>
        <end position="248"/>
    </location>
</feature>
<evidence type="ECO:0000256" key="1">
    <source>
        <dbReference type="ARBA" id="ARBA00005639"/>
    </source>
</evidence>
<reference evidence="5" key="1">
    <citation type="submission" date="2020-04" db="EMBL/GenBank/DDBJ databases">
        <authorList>
            <person name="Alioto T."/>
            <person name="Alioto T."/>
            <person name="Gomez Garrido J."/>
        </authorList>
    </citation>
    <scope>NUCLEOTIDE SEQUENCE</scope>
    <source>
        <strain evidence="5">A484AB</strain>
    </source>
</reference>
<dbReference type="Pfam" id="PF20723">
    <property type="entry name" value="Pellino_RING"/>
    <property type="match status" value="1"/>
</dbReference>
<dbReference type="GO" id="GO:0016874">
    <property type="term" value="F:ligase activity"/>
    <property type="evidence" value="ECO:0007669"/>
    <property type="project" value="UniProtKB-KW"/>
</dbReference>
<dbReference type="InterPro" id="IPR006800">
    <property type="entry name" value="Pellino_fam"/>
</dbReference>
<dbReference type="OrthoDB" id="8801906at2759"/>
<dbReference type="GO" id="GO:0061630">
    <property type="term" value="F:ubiquitin protein ligase activity"/>
    <property type="evidence" value="ECO:0007669"/>
    <property type="project" value="InterPro"/>
</dbReference>